<name>A0A919Q3A1_9MICO</name>
<dbReference type="Pfam" id="PF03099">
    <property type="entry name" value="BPL_LplA_LipB"/>
    <property type="match status" value="1"/>
</dbReference>
<dbReference type="InterPro" id="IPR004143">
    <property type="entry name" value="BPL_LPL_catalytic"/>
</dbReference>
<dbReference type="InterPro" id="IPR004408">
    <property type="entry name" value="Biotin_CoA_COase_ligase"/>
</dbReference>
<dbReference type="Proteomes" id="UP000652354">
    <property type="component" value="Unassembled WGS sequence"/>
</dbReference>
<organism evidence="5 6">
    <name type="scientific">Demequina activiva</name>
    <dbReference type="NCBI Taxonomy" id="1582364"/>
    <lineage>
        <taxon>Bacteria</taxon>
        <taxon>Bacillati</taxon>
        <taxon>Actinomycetota</taxon>
        <taxon>Actinomycetes</taxon>
        <taxon>Micrococcales</taxon>
        <taxon>Demequinaceae</taxon>
        <taxon>Demequina</taxon>
    </lineage>
</organism>
<dbReference type="PANTHER" id="PTHR12835:SF5">
    <property type="entry name" value="BIOTIN--PROTEIN LIGASE"/>
    <property type="match status" value="1"/>
</dbReference>
<dbReference type="Gene3D" id="2.30.30.100">
    <property type="match status" value="1"/>
</dbReference>
<dbReference type="CDD" id="cd16442">
    <property type="entry name" value="BPL"/>
    <property type="match status" value="1"/>
</dbReference>
<dbReference type="GO" id="GO:0004077">
    <property type="term" value="F:biotin--[biotin carboxyl-carrier protein] ligase activity"/>
    <property type="evidence" value="ECO:0007669"/>
    <property type="project" value="UniProtKB-EC"/>
</dbReference>
<evidence type="ECO:0000256" key="3">
    <source>
        <dbReference type="ARBA" id="ARBA00024227"/>
    </source>
</evidence>
<dbReference type="AlphaFoldDB" id="A0A919Q3A1"/>
<feature type="domain" description="BPL/LPL catalytic" evidence="4">
    <location>
        <begin position="26"/>
        <end position="222"/>
    </location>
</feature>
<dbReference type="EMBL" id="BONR01000001">
    <property type="protein sequence ID" value="GIG53523.1"/>
    <property type="molecule type" value="Genomic_DNA"/>
</dbReference>
<keyword evidence="6" id="KW-1185">Reference proteome</keyword>
<evidence type="ECO:0000313" key="5">
    <source>
        <dbReference type="EMBL" id="GIG53523.1"/>
    </source>
</evidence>
<evidence type="ECO:0000256" key="2">
    <source>
        <dbReference type="ARBA" id="ARBA00023267"/>
    </source>
</evidence>
<sequence length="285" mass="29338">MISPSPAAVAASREPLRAASLEPIVGPSRQLSRLDVVAASPSTNTALMRSVTEDPDAWPHLSALVADHQTAGRGRAGRSWATPAGAALTVSVVLRPQGIAPAGYGWAPLIAGLATVRALRDVGLGAYLKWPNDVVVEAGAKDIPGWGRWRKVVGILCEAVPGQRAVIAGIGINVSQSAAELPVPHAASLATLGATELDRVRLLRRLAAHLRDGVAAWEGQSDDYSVRPEVEKVCATIGWEVAVDVPGGDPVTGRAVGIGASGGLLVEADAGVSEVLAGDVRVRRA</sequence>
<dbReference type="InterPro" id="IPR045864">
    <property type="entry name" value="aa-tRNA-synth_II/BPL/LPL"/>
</dbReference>
<evidence type="ECO:0000313" key="6">
    <source>
        <dbReference type="Proteomes" id="UP000652354"/>
    </source>
</evidence>
<evidence type="ECO:0000259" key="4">
    <source>
        <dbReference type="PROSITE" id="PS51733"/>
    </source>
</evidence>
<accession>A0A919Q3A1</accession>
<dbReference type="RefSeq" id="WP_239066446.1">
    <property type="nucleotide sequence ID" value="NZ_BONR01000001.1"/>
</dbReference>
<evidence type="ECO:0000256" key="1">
    <source>
        <dbReference type="ARBA" id="ARBA00022598"/>
    </source>
</evidence>
<keyword evidence="1 5" id="KW-0436">Ligase</keyword>
<dbReference type="GO" id="GO:0005737">
    <property type="term" value="C:cytoplasm"/>
    <property type="evidence" value="ECO:0007669"/>
    <property type="project" value="TreeGrafter"/>
</dbReference>
<dbReference type="NCBIfam" id="TIGR00121">
    <property type="entry name" value="birA_ligase"/>
    <property type="match status" value="1"/>
</dbReference>
<dbReference type="PANTHER" id="PTHR12835">
    <property type="entry name" value="BIOTIN PROTEIN LIGASE"/>
    <property type="match status" value="1"/>
</dbReference>
<dbReference type="Gene3D" id="3.30.930.10">
    <property type="entry name" value="Bira Bifunctional Protein, Domain 2"/>
    <property type="match status" value="1"/>
</dbReference>
<gene>
    <name evidence="5" type="ORF">Dac01nite_02750</name>
</gene>
<keyword evidence="2" id="KW-0092">Biotin</keyword>
<dbReference type="SUPFAM" id="SSF55681">
    <property type="entry name" value="Class II aaRS and biotin synthetases"/>
    <property type="match status" value="1"/>
</dbReference>
<dbReference type="PROSITE" id="PS51733">
    <property type="entry name" value="BPL_LPL_CATALYTIC"/>
    <property type="match status" value="1"/>
</dbReference>
<dbReference type="Pfam" id="PF02237">
    <property type="entry name" value="BPL_C"/>
    <property type="match status" value="1"/>
</dbReference>
<reference evidence="5" key="1">
    <citation type="submission" date="2021-01" db="EMBL/GenBank/DDBJ databases">
        <title>Whole genome shotgun sequence of Demequina activiva NBRC 110675.</title>
        <authorList>
            <person name="Komaki H."/>
            <person name="Tamura T."/>
        </authorList>
    </citation>
    <scope>NUCLEOTIDE SEQUENCE</scope>
    <source>
        <strain evidence="5">NBRC 110675</strain>
    </source>
</reference>
<proteinExistence type="predicted"/>
<dbReference type="EC" id="6.3.4.15" evidence="3"/>
<comment type="caution">
    <text evidence="5">The sequence shown here is derived from an EMBL/GenBank/DDBJ whole genome shotgun (WGS) entry which is preliminary data.</text>
</comment>
<protein>
    <recommendedName>
        <fullName evidence="3">biotin--[biotin carboxyl-carrier protein] ligase</fullName>
        <ecNumber evidence="3">6.3.4.15</ecNumber>
    </recommendedName>
</protein>
<dbReference type="InterPro" id="IPR003142">
    <property type="entry name" value="BPL_C"/>
</dbReference>